<sequence length="35" mass="3513">MSTTVHAAGSAAARIADQASERARSDGERTGRPAG</sequence>
<comment type="caution">
    <text evidence="2">The sequence shown here is derived from an EMBL/GenBank/DDBJ whole genome shotgun (WGS) entry which is preliminary data.</text>
</comment>
<dbReference type="EMBL" id="QWEA01000866">
    <property type="protein sequence ID" value="RIJ12172.1"/>
    <property type="molecule type" value="Genomic_DNA"/>
</dbReference>
<evidence type="ECO:0000256" key="1">
    <source>
        <dbReference type="SAM" id="MobiDB-lite"/>
    </source>
</evidence>
<evidence type="ECO:0000313" key="2">
    <source>
        <dbReference type="EMBL" id="RIJ12172.1"/>
    </source>
</evidence>
<gene>
    <name evidence="2" type="ORF">DZF93_15285</name>
</gene>
<name>A0A399Q323_9MICO</name>
<feature type="compositionally biased region" description="Basic and acidic residues" evidence="1">
    <location>
        <begin position="19"/>
        <end position="35"/>
    </location>
</feature>
<organism evidence="2 3">
    <name type="scientific">Clavibacter michiganensis subsp. insidiosus</name>
    <dbReference type="NCBI Taxonomy" id="33014"/>
    <lineage>
        <taxon>Bacteria</taxon>
        <taxon>Bacillati</taxon>
        <taxon>Actinomycetota</taxon>
        <taxon>Actinomycetes</taxon>
        <taxon>Micrococcales</taxon>
        <taxon>Microbacteriaceae</taxon>
        <taxon>Clavibacter</taxon>
    </lineage>
</organism>
<dbReference type="AlphaFoldDB" id="A0A399Q323"/>
<proteinExistence type="predicted"/>
<protein>
    <submittedName>
        <fullName evidence="2">Carbohydrate ABC transporter permease</fullName>
    </submittedName>
</protein>
<evidence type="ECO:0000313" key="3">
    <source>
        <dbReference type="Proteomes" id="UP000266634"/>
    </source>
</evidence>
<reference evidence="2 3" key="1">
    <citation type="submission" date="2018-08" db="EMBL/GenBank/DDBJ databases">
        <title>Genome Sequence of Clavibacter michiganensis Subspecies type strains, and the Atypical Peach-Colored Strains Isolated from Tomato.</title>
        <authorList>
            <person name="Osdaghi E."/>
            <person name="Portier P."/>
            <person name="Briand M."/>
            <person name="Jacques M.-A."/>
        </authorList>
    </citation>
    <scope>NUCLEOTIDE SEQUENCE [LARGE SCALE GENOMIC DNA]</scope>
    <source>
        <strain evidence="2 3">CFBP 6488</strain>
    </source>
</reference>
<accession>A0A399Q323</accession>
<feature type="region of interest" description="Disordered" evidence="1">
    <location>
        <begin position="1"/>
        <end position="35"/>
    </location>
</feature>
<dbReference type="Proteomes" id="UP000266634">
    <property type="component" value="Unassembled WGS sequence"/>
</dbReference>
<feature type="non-terminal residue" evidence="2">
    <location>
        <position position="35"/>
    </location>
</feature>